<evidence type="ECO:0000256" key="4">
    <source>
        <dbReference type="SAM" id="Phobius"/>
    </source>
</evidence>
<dbReference type="STRING" id="35608.A0A2U1Q4I1"/>
<dbReference type="AlphaFoldDB" id="A0A2U1Q4I1"/>
<dbReference type="Proteomes" id="UP000245207">
    <property type="component" value="Unassembled WGS sequence"/>
</dbReference>
<dbReference type="GO" id="GO:0007584">
    <property type="term" value="P:response to nutrient"/>
    <property type="evidence" value="ECO:0007669"/>
    <property type="project" value="TreeGrafter"/>
</dbReference>
<dbReference type="SUPFAM" id="SSF52518">
    <property type="entry name" value="Thiamin diphosphate-binding fold (THDP-binding)"/>
    <property type="match status" value="2"/>
</dbReference>
<dbReference type="PANTHER" id="PTHR42980">
    <property type="entry name" value="2-OXOISOVALERATE DEHYDROGENASE SUBUNIT BETA-RELATED"/>
    <property type="match status" value="1"/>
</dbReference>
<dbReference type="Pfam" id="PF02779">
    <property type="entry name" value="Transket_pyr"/>
    <property type="match status" value="1"/>
</dbReference>
<dbReference type="EMBL" id="PKPP01000426">
    <property type="protein sequence ID" value="PWA92905.1"/>
    <property type="molecule type" value="Genomic_DNA"/>
</dbReference>
<keyword evidence="4" id="KW-0472">Membrane</keyword>
<dbReference type="PANTHER" id="PTHR42980:SF1">
    <property type="entry name" value="2-OXOISOVALERATE DEHYDROGENASE SUBUNIT BETA, MITOCHONDRIAL"/>
    <property type="match status" value="1"/>
</dbReference>
<keyword evidence="2" id="KW-0560">Oxidoreductase</keyword>
<dbReference type="GO" id="GO:0003863">
    <property type="term" value="F:branched-chain 2-oxo acid dehydrogenase activity"/>
    <property type="evidence" value="ECO:0007669"/>
    <property type="project" value="UniProtKB-EC"/>
</dbReference>
<protein>
    <submittedName>
        <fullName evidence="6">2-oxoisovalerate dehydrogenase subunit beta, mitochondrial</fullName>
    </submittedName>
</protein>
<gene>
    <name evidence="6" type="ORF">CTI12_AA070930</name>
</gene>
<reference evidence="6 7" key="1">
    <citation type="journal article" date="2018" name="Mol. Plant">
        <title>The genome of Artemisia annua provides insight into the evolution of Asteraceae family and artemisinin biosynthesis.</title>
        <authorList>
            <person name="Shen Q."/>
            <person name="Zhang L."/>
            <person name="Liao Z."/>
            <person name="Wang S."/>
            <person name="Yan T."/>
            <person name="Shi P."/>
            <person name="Liu M."/>
            <person name="Fu X."/>
            <person name="Pan Q."/>
            <person name="Wang Y."/>
            <person name="Lv Z."/>
            <person name="Lu X."/>
            <person name="Zhang F."/>
            <person name="Jiang W."/>
            <person name="Ma Y."/>
            <person name="Chen M."/>
            <person name="Hao X."/>
            <person name="Li L."/>
            <person name="Tang Y."/>
            <person name="Lv G."/>
            <person name="Zhou Y."/>
            <person name="Sun X."/>
            <person name="Brodelius P.E."/>
            <person name="Rose J.K.C."/>
            <person name="Tang K."/>
        </authorList>
    </citation>
    <scope>NUCLEOTIDE SEQUENCE [LARGE SCALE GENOMIC DNA]</scope>
    <source>
        <strain evidence="7">cv. Huhao1</strain>
        <tissue evidence="6">Leaf</tissue>
    </source>
</reference>
<comment type="cofactor">
    <cofactor evidence="1">
        <name>thiamine diphosphate</name>
        <dbReference type="ChEBI" id="CHEBI:58937"/>
    </cofactor>
</comment>
<sequence>MSNQKLLRFEAFFFFIIIFLCGLLGLTVRAPYGAVGHGGHYHSQSPKAFFCYVLGIKVVIPRSPKEAKGLLLASIRDPNPVVFFEPKLFLADASLFVDDAEAYEKYHREEEPDNSNQKMVIPRSPKEAKGLLLASIRDPNPVVFFEPKLFLADASLFVDDAEAYEKYHREEEPDNSNQKVVHNVLFDIFENYRLVVIYY</sequence>
<keyword evidence="7" id="KW-1185">Reference proteome</keyword>
<dbReference type="OrthoDB" id="1751023at2759"/>
<keyword evidence="4" id="KW-1133">Transmembrane helix</keyword>
<keyword evidence="4" id="KW-0812">Transmembrane</keyword>
<accession>A0A2U1Q4I1</accession>
<evidence type="ECO:0000313" key="7">
    <source>
        <dbReference type="Proteomes" id="UP000245207"/>
    </source>
</evidence>
<evidence type="ECO:0000256" key="3">
    <source>
        <dbReference type="ARBA" id="ARBA00051764"/>
    </source>
</evidence>
<evidence type="ECO:0000259" key="5">
    <source>
        <dbReference type="Pfam" id="PF02779"/>
    </source>
</evidence>
<organism evidence="6 7">
    <name type="scientific">Artemisia annua</name>
    <name type="common">Sweet wormwood</name>
    <dbReference type="NCBI Taxonomy" id="35608"/>
    <lineage>
        <taxon>Eukaryota</taxon>
        <taxon>Viridiplantae</taxon>
        <taxon>Streptophyta</taxon>
        <taxon>Embryophyta</taxon>
        <taxon>Tracheophyta</taxon>
        <taxon>Spermatophyta</taxon>
        <taxon>Magnoliopsida</taxon>
        <taxon>eudicotyledons</taxon>
        <taxon>Gunneridae</taxon>
        <taxon>Pentapetalae</taxon>
        <taxon>asterids</taxon>
        <taxon>campanulids</taxon>
        <taxon>Asterales</taxon>
        <taxon>Asteraceae</taxon>
        <taxon>Asteroideae</taxon>
        <taxon>Anthemideae</taxon>
        <taxon>Artemisiinae</taxon>
        <taxon>Artemisia</taxon>
    </lineage>
</organism>
<evidence type="ECO:0000256" key="1">
    <source>
        <dbReference type="ARBA" id="ARBA00001964"/>
    </source>
</evidence>
<dbReference type="GO" id="GO:0009083">
    <property type="term" value="P:branched-chain amino acid catabolic process"/>
    <property type="evidence" value="ECO:0007669"/>
    <property type="project" value="TreeGrafter"/>
</dbReference>
<dbReference type="InterPro" id="IPR005475">
    <property type="entry name" value="Transketolase-like_Pyr-bd"/>
</dbReference>
<evidence type="ECO:0000313" key="6">
    <source>
        <dbReference type="EMBL" id="PWA92905.1"/>
    </source>
</evidence>
<comment type="caution">
    <text evidence="6">The sequence shown here is derived from an EMBL/GenBank/DDBJ whole genome shotgun (WGS) entry which is preliminary data.</text>
</comment>
<dbReference type="Gene3D" id="3.40.50.970">
    <property type="match status" value="2"/>
</dbReference>
<comment type="catalytic activity">
    <reaction evidence="3">
        <text>N(6)-[(R)-lipoyl]-L-lysyl-[protein] + 3-methyl-2-oxobutanoate + H(+) = N(6)-[(R)-S(8)-2-methylpropanoyldihydrolipoyl]-L-lysyl-[protein] + CO2</text>
        <dbReference type="Rhea" id="RHEA:13457"/>
        <dbReference type="Rhea" id="RHEA-COMP:10474"/>
        <dbReference type="Rhea" id="RHEA-COMP:10497"/>
        <dbReference type="ChEBI" id="CHEBI:11851"/>
        <dbReference type="ChEBI" id="CHEBI:15378"/>
        <dbReference type="ChEBI" id="CHEBI:16526"/>
        <dbReference type="ChEBI" id="CHEBI:83099"/>
        <dbReference type="ChEBI" id="CHEBI:83142"/>
        <dbReference type="EC" id="1.2.4.4"/>
    </reaction>
    <physiologicalReaction direction="left-to-right" evidence="3">
        <dbReference type="Rhea" id="RHEA:13458"/>
    </physiologicalReaction>
</comment>
<proteinExistence type="predicted"/>
<dbReference type="InterPro" id="IPR029061">
    <property type="entry name" value="THDP-binding"/>
</dbReference>
<feature type="transmembrane region" description="Helical" evidence="4">
    <location>
        <begin position="12"/>
        <end position="32"/>
    </location>
</feature>
<feature type="domain" description="Transketolase-like pyrimidine-binding" evidence="5">
    <location>
        <begin position="26"/>
        <end position="88"/>
    </location>
</feature>
<name>A0A2U1Q4I1_ARTAN</name>
<evidence type="ECO:0000256" key="2">
    <source>
        <dbReference type="ARBA" id="ARBA00023002"/>
    </source>
</evidence>